<comment type="subcellular location">
    <subcellularLocation>
        <location evidence="1">Membrane</location>
        <topology evidence="1">Multi-pass membrane protein</topology>
    </subcellularLocation>
</comment>
<organism evidence="8 9">
    <name type="scientific">Geranomyces variabilis</name>
    <dbReference type="NCBI Taxonomy" id="109894"/>
    <lineage>
        <taxon>Eukaryota</taxon>
        <taxon>Fungi</taxon>
        <taxon>Fungi incertae sedis</taxon>
        <taxon>Chytridiomycota</taxon>
        <taxon>Chytridiomycota incertae sedis</taxon>
        <taxon>Chytridiomycetes</taxon>
        <taxon>Spizellomycetales</taxon>
        <taxon>Powellomycetaceae</taxon>
        <taxon>Geranomyces</taxon>
    </lineage>
</organism>
<feature type="domain" description="MARVEL" evidence="7">
    <location>
        <begin position="182"/>
        <end position="320"/>
    </location>
</feature>
<feature type="compositionally biased region" description="Low complexity" evidence="5">
    <location>
        <begin position="17"/>
        <end position="45"/>
    </location>
</feature>
<feature type="transmembrane region" description="Helical" evidence="6">
    <location>
        <begin position="299"/>
        <end position="323"/>
    </location>
</feature>
<feature type="compositionally biased region" description="Basic and acidic residues" evidence="5">
    <location>
        <begin position="129"/>
        <end position="141"/>
    </location>
</feature>
<feature type="region of interest" description="Disordered" evidence="5">
    <location>
        <begin position="1"/>
        <end position="74"/>
    </location>
</feature>
<dbReference type="InterPro" id="IPR008253">
    <property type="entry name" value="Marvel"/>
</dbReference>
<gene>
    <name evidence="8" type="ORF">HDU87_005902</name>
</gene>
<evidence type="ECO:0000313" key="9">
    <source>
        <dbReference type="Proteomes" id="UP001212152"/>
    </source>
</evidence>
<protein>
    <recommendedName>
        <fullName evidence="7">MARVEL domain-containing protein</fullName>
    </recommendedName>
</protein>
<dbReference type="AlphaFoldDB" id="A0AAD5TQ35"/>
<keyword evidence="2 6" id="KW-0812">Transmembrane</keyword>
<evidence type="ECO:0000259" key="7">
    <source>
        <dbReference type="Pfam" id="PF01284"/>
    </source>
</evidence>
<evidence type="ECO:0000256" key="3">
    <source>
        <dbReference type="ARBA" id="ARBA00022989"/>
    </source>
</evidence>
<evidence type="ECO:0000256" key="1">
    <source>
        <dbReference type="ARBA" id="ARBA00004141"/>
    </source>
</evidence>
<keyword evidence="3 6" id="KW-1133">Transmembrane helix</keyword>
<evidence type="ECO:0000256" key="2">
    <source>
        <dbReference type="ARBA" id="ARBA00022692"/>
    </source>
</evidence>
<evidence type="ECO:0000313" key="8">
    <source>
        <dbReference type="EMBL" id="KAJ3183786.1"/>
    </source>
</evidence>
<dbReference type="Proteomes" id="UP001212152">
    <property type="component" value="Unassembled WGS sequence"/>
</dbReference>
<dbReference type="EMBL" id="JADGJQ010000005">
    <property type="protein sequence ID" value="KAJ3183786.1"/>
    <property type="molecule type" value="Genomic_DNA"/>
</dbReference>
<feature type="compositionally biased region" description="Polar residues" evidence="5">
    <location>
        <begin position="1"/>
        <end position="16"/>
    </location>
</feature>
<dbReference type="Pfam" id="PF01284">
    <property type="entry name" value="MARVEL"/>
    <property type="match status" value="1"/>
</dbReference>
<evidence type="ECO:0000256" key="5">
    <source>
        <dbReference type="SAM" id="MobiDB-lite"/>
    </source>
</evidence>
<feature type="transmembrane region" description="Helical" evidence="6">
    <location>
        <begin position="261"/>
        <end position="279"/>
    </location>
</feature>
<feature type="compositionally biased region" description="Polar residues" evidence="5">
    <location>
        <begin position="52"/>
        <end position="74"/>
    </location>
</feature>
<name>A0AAD5TQ35_9FUNG</name>
<accession>A0AAD5TQ35</accession>
<proteinExistence type="predicted"/>
<feature type="transmembrane region" description="Helical" evidence="6">
    <location>
        <begin position="221"/>
        <end position="241"/>
    </location>
</feature>
<evidence type="ECO:0000256" key="4">
    <source>
        <dbReference type="ARBA" id="ARBA00023136"/>
    </source>
</evidence>
<feature type="transmembrane region" description="Helical" evidence="6">
    <location>
        <begin position="190"/>
        <end position="209"/>
    </location>
</feature>
<dbReference type="GO" id="GO:0016020">
    <property type="term" value="C:membrane"/>
    <property type="evidence" value="ECO:0007669"/>
    <property type="project" value="UniProtKB-SubCell"/>
</dbReference>
<evidence type="ECO:0000256" key="6">
    <source>
        <dbReference type="SAM" id="Phobius"/>
    </source>
</evidence>
<keyword evidence="9" id="KW-1185">Reference proteome</keyword>
<keyword evidence="4 6" id="KW-0472">Membrane</keyword>
<sequence>MSHSGSAASLNSYQQHASPPLHSPGSSSASSAAASPAAAYPPLALDHYRATPATSDDGSRFSSGTAATINDSSRNLDDISNQRLLHTPQILNTTGASPGYRGPSSPKQHQHVSEPQSRRGGANSSISPVREENAPREDGSSIRRHMSATSAGRLPRRSATHLLLYTRAVPLPKRFETVTEYRFLMRMTQLFMAGAAFASLATASFNVNYTSAVLAKSGINLMSFVSISSLFVSFGCILVYCFPAFTGVPPHRHPRFSRVEVGLDLVYLGFWIAAPTVLVRYGNCPRLTFSTSPGDVSCLPWNMCTAFGYAAAALFLGTLLMGIRDLTRFGLWHTGRGNGVMWARGSWKEWAET</sequence>
<reference evidence="8" key="1">
    <citation type="submission" date="2020-05" db="EMBL/GenBank/DDBJ databases">
        <title>Phylogenomic resolution of chytrid fungi.</title>
        <authorList>
            <person name="Stajich J.E."/>
            <person name="Amses K."/>
            <person name="Simmons R."/>
            <person name="Seto K."/>
            <person name="Myers J."/>
            <person name="Bonds A."/>
            <person name="Quandt C.A."/>
            <person name="Barry K."/>
            <person name="Liu P."/>
            <person name="Grigoriev I."/>
            <person name="Longcore J.E."/>
            <person name="James T.Y."/>
        </authorList>
    </citation>
    <scope>NUCLEOTIDE SEQUENCE</scope>
    <source>
        <strain evidence="8">JEL0379</strain>
    </source>
</reference>
<feature type="region of interest" description="Disordered" evidence="5">
    <location>
        <begin position="91"/>
        <end position="153"/>
    </location>
</feature>
<comment type="caution">
    <text evidence="8">The sequence shown here is derived from an EMBL/GenBank/DDBJ whole genome shotgun (WGS) entry which is preliminary data.</text>
</comment>